<evidence type="ECO:0008006" key="3">
    <source>
        <dbReference type="Google" id="ProtNLM"/>
    </source>
</evidence>
<evidence type="ECO:0000313" key="2">
    <source>
        <dbReference type="Proteomes" id="UP000239089"/>
    </source>
</evidence>
<keyword evidence="2" id="KW-1185">Reference proteome</keyword>
<sequence>MKQDHKKTSISGLVTAVFARRFVVEDKDGKHLADLGSQPSLVDLREGDKVTLQGRRKHAEIKVSAITKKGGEMILIARKGGHGHDKTVVSHDPSLAIAAVKLEGYRVLGAPLGTPDHFEILGRSAKGKLVEFHVELDGAIDSKKPADMQAPKWASAIADL</sequence>
<accession>A0A2S6N1V8</accession>
<protein>
    <recommendedName>
        <fullName evidence="3">DNA-binding protein</fullName>
    </recommendedName>
</protein>
<dbReference type="OrthoDB" id="8137968at2"/>
<dbReference type="AlphaFoldDB" id="A0A2S6N1V8"/>
<gene>
    <name evidence="1" type="ORF">CCR94_17315</name>
</gene>
<organism evidence="1 2">
    <name type="scientific">Rhodoblastus sphagnicola</name>
    <dbReference type="NCBI Taxonomy" id="333368"/>
    <lineage>
        <taxon>Bacteria</taxon>
        <taxon>Pseudomonadati</taxon>
        <taxon>Pseudomonadota</taxon>
        <taxon>Alphaproteobacteria</taxon>
        <taxon>Hyphomicrobiales</taxon>
        <taxon>Rhodoblastaceae</taxon>
        <taxon>Rhodoblastus</taxon>
    </lineage>
</organism>
<proteinExistence type="predicted"/>
<name>A0A2S6N1V8_9HYPH</name>
<dbReference type="EMBL" id="NHSJ01000106">
    <property type="protein sequence ID" value="PPQ28603.1"/>
    <property type="molecule type" value="Genomic_DNA"/>
</dbReference>
<dbReference type="Proteomes" id="UP000239089">
    <property type="component" value="Unassembled WGS sequence"/>
</dbReference>
<dbReference type="RefSeq" id="WP_104509102.1">
    <property type="nucleotide sequence ID" value="NZ_JACIGC010000006.1"/>
</dbReference>
<comment type="caution">
    <text evidence="1">The sequence shown here is derived from an EMBL/GenBank/DDBJ whole genome shotgun (WGS) entry which is preliminary data.</text>
</comment>
<evidence type="ECO:0000313" key="1">
    <source>
        <dbReference type="EMBL" id="PPQ28603.1"/>
    </source>
</evidence>
<reference evidence="1 2" key="1">
    <citation type="journal article" date="2018" name="Arch. Microbiol.">
        <title>New insights into the metabolic potential of the phototrophic purple bacterium Rhodopila globiformis DSM 161(T) from its draft genome sequence and evidence for a vanadium-dependent nitrogenase.</title>
        <authorList>
            <person name="Imhoff J.F."/>
            <person name="Rahn T."/>
            <person name="Kunzel S."/>
            <person name="Neulinger S.C."/>
        </authorList>
    </citation>
    <scope>NUCLEOTIDE SEQUENCE [LARGE SCALE GENOMIC DNA]</scope>
    <source>
        <strain evidence="1 2">DSM 16996</strain>
    </source>
</reference>